<dbReference type="InterPro" id="IPR017969">
    <property type="entry name" value="Heavy-metal-associated_CS"/>
</dbReference>
<keyword evidence="2" id="KW-0479">Metal-binding</keyword>
<reference evidence="4 5" key="1">
    <citation type="journal article" date="2004" name="Syst. Appl. Microbiol.">
        <title>Cryptoendolithic actinomycetes from antarctic sandstone rock samples: Micromonospora endolithica sp. nov. and two isolates related to Micromonospora coerulea Jensen 1932.</title>
        <authorList>
            <person name="Hirsch P."/>
            <person name="Mevs U."/>
            <person name="Kroppenstedt R.M."/>
            <person name="Schumann P."/>
            <person name="Stackebrandt E."/>
        </authorList>
    </citation>
    <scope>NUCLEOTIDE SEQUENCE [LARGE SCALE GENOMIC DNA]</scope>
    <source>
        <strain evidence="4 5">JCM 12677</strain>
    </source>
</reference>
<gene>
    <name evidence="4" type="ORF">D7223_00260</name>
</gene>
<proteinExistence type="predicted"/>
<comment type="caution">
    <text evidence="4">The sequence shown here is derived from an EMBL/GenBank/DDBJ whole genome shotgun (WGS) entry which is preliminary data.</text>
</comment>
<dbReference type="RefSeq" id="WP_120723552.1">
    <property type="nucleotide sequence ID" value="NZ_RBAK01000001.1"/>
</dbReference>
<dbReference type="FunFam" id="3.30.70.100:FF:000001">
    <property type="entry name" value="ATPase copper transporting beta"/>
    <property type="match status" value="1"/>
</dbReference>
<evidence type="ECO:0000313" key="5">
    <source>
        <dbReference type="Proteomes" id="UP000281726"/>
    </source>
</evidence>
<keyword evidence="5" id="KW-1185">Reference proteome</keyword>
<dbReference type="Gene3D" id="3.30.70.100">
    <property type="match status" value="1"/>
</dbReference>
<dbReference type="SUPFAM" id="SSF55008">
    <property type="entry name" value="HMA, heavy metal-associated domain"/>
    <property type="match status" value="1"/>
</dbReference>
<dbReference type="InterPro" id="IPR036163">
    <property type="entry name" value="HMA_dom_sf"/>
</dbReference>
<dbReference type="InterPro" id="IPR006121">
    <property type="entry name" value="HMA_dom"/>
</dbReference>
<sequence>MGQTVTRTFTVEGMHCASCGMLIDDALEDLDGVTSSATSLRAGQARVDLDPDRCTPDDVIAAIAEAGYTARLAPQ</sequence>
<organism evidence="4 5">
    <name type="scientific">Micromonospora endolithica</name>
    <dbReference type="NCBI Taxonomy" id="230091"/>
    <lineage>
        <taxon>Bacteria</taxon>
        <taxon>Bacillati</taxon>
        <taxon>Actinomycetota</taxon>
        <taxon>Actinomycetes</taxon>
        <taxon>Micromonosporales</taxon>
        <taxon>Micromonosporaceae</taxon>
        <taxon>Micromonospora</taxon>
    </lineage>
</organism>
<dbReference type="Pfam" id="PF00403">
    <property type="entry name" value="HMA"/>
    <property type="match status" value="1"/>
</dbReference>
<dbReference type="PROSITE" id="PS01047">
    <property type="entry name" value="HMA_1"/>
    <property type="match status" value="1"/>
</dbReference>
<dbReference type="Proteomes" id="UP000281726">
    <property type="component" value="Unassembled WGS sequence"/>
</dbReference>
<evidence type="ECO:0000259" key="3">
    <source>
        <dbReference type="PROSITE" id="PS50846"/>
    </source>
</evidence>
<dbReference type="PANTHER" id="PTHR46594">
    <property type="entry name" value="P-TYPE CATION-TRANSPORTING ATPASE"/>
    <property type="match status" value="1"/>
</dbReference>
<accession>A0A3A9ZQ33</accession>
<evidence type="ECO:0000313" key="4">
    <source>
        <dbReference type="EMBL" id="RKN50291.1"/>
    </source>
</evidence>
<dbReference type="AlphaFoldDB" id="A0A3A9ZQ33"/>
<dbReference type="GO" id="GO:0046872">
    <property type="term" value="F:metal ion binding"/>
    <property type="evidence" value="ECO:0007669"/>
    <property type="project" value="UniProtKB-KW"/>
</dbReference>
<protein>
    <recommendedName>
        <fullName evidence="1">Copper chaperone CopZ</fullName>
    </recommendedName>
</protein>
<dbReference type="OrthoDB" id="9813965at2"/>
<name>A0A3A9ZQ33_9ACTN</name>
<evidence type="ECO:0000256" key="1">
    <source>
        <dbReference type="ARBA" id="ARBA00015313"/>
    </source>
</evidence>
<dbReference type="PROSITE" id="PS50846">
    <property type="entry name" value="HMA_2"/>
    <property type="match status" value="1"/>
</dbReference>
<evidence type="ECO:0000256" key="2">
    <source>
        <dbReference type="ARBA" id="ARBA00022723"/>
    </source>
</evidence>
<feature type="domain" description="HMA" evidence="3">
    <location>
        <begin position="5"/>
        <end position="71"/>
    </location>
</feature>
<dbReference type="EMBL" id="RBAK01000001">
    <property type="protein sequence ID" value="RKN50291.1"/>
    <property type="molecule type" value="Genomic_DNA"/>
</dbReference>
<dbReference type="PANTHER" id="PTHR46594:SF4">
    <property type="entry name" value="P-TYPE CATION-TRANSPORTING ATPASE"/>
    <property type="match status" value="1"/>
</dbReference>
<dbReference type="CDD" id="cd00371">
    <property type="entry name" value="HMA"/>
    <property type="match status" value="1"/>
</dbReference>